<dbReference type="Proteomes" id="UP000030752">
    <property type="component" value="Unassembled WGS sequence"/>
</dbReference>
<dbReference type="GO" id="GO:0003700">
    <property type="term" value="F:DNA-binding transcription factor activity"/>
    <property type="evidence" value="ECO:0007669"/>
    <property type="project" value="InterPro"/>
</dbReference>
<reference evidence="3 4" key="1">
    <citation type="submission" date="2013-03" db="EMBL/GenBank/DDBJ databases">
        <title>The Genome Sequence of Phialophora europaea CBS 101466.</title>
        <authorList>
            <consortium name="The Broad Institute Genomics Platform"/>
            <person name="Cuomo C."/>
            <person name="de Hoog S."/>
            <person name="Gorbushina A."/>
            <person name="Walker B."/>
            <person name="Young S.K."/>
            <person name="Zeng Q."/>
            <person name="Gargeya S."/>
            <person name="Fitzgerald M."/>
            <person name="Haas B."/>
            <person name="Abouelleil A."/>
            <person name="Allen A.W."/>
            <person name="Alvarado L."/>
            <person name="Arachchi H.M."/>
            <person name="Berlin A.M."/>
            <person name="Chapman S.B."/>
            <person name="Gainer-Dewar J."/>
            <person name="Goldberg J."/>
            <person name="Griggs A."/>
            <person name="Gujja S."/>
            <person name="Hansen M."/>
            <person name="Howarth C."/>
            <person name="Imamovic A."/>
            <person name="Ireland A."/>
            <person name="Larimer J."/>
            <person name="McCowan C."/>
            <person name="Murphy C."/>
            <person name="Pearson M."/>
            <person name="Poon T.W."/>
            <person name="Priest M."/>
            <person name="Roberts A."/>
            <person name="Saif S."/>
            <person name="Shea T."/>
            <person name="Sisk P."/>
            <person name="Sykes S."/>
            <person name="Wortman J."/>
            <person name="Nusbaum C."/>
            <person name="Birren B."/>
        </authorList>
    </citation>
    <scope>NUCLEOTIDE SEQUENCE [LARGE SCALE GENOMIC DNA]</scope>
    <source>
        <strain evidence="3 4">CBS 101466</strain>
    </source>
</reference>
<feature type="region of interest" description="Disordered" evidence="1">
    <location>
        <begin position="105"/>
        <end position="216"/>
    </location>
</feature>
<dbReference type="InParanoid" id="W2SD94"/>
<protein>
    <recommendedName>
        <fullName evidence="2">BZIP domain-containing protein</fullName>
    </recommendedName>
</protein>
<dbReference type="Gene3D" id="3.30.160.60">
    <property type="entry name" value="Classic Zinc Finger"/>
    <property type="match status" value="1"/>
</dbReference>
<dbReference type="OrthoDB" id="5419235at2759"/>
<dbReference type="CDD" id="cd12193">
    <property type="entry name" value="bZIP_GCN4"/>
    <property type="match status" value="1"/>
</dbReference>
<keyword evidence="4" id="KW-1185">Reference proteome</keyword>
<dbReference type="RefSeq" id="XP_008711307.1">
    <property type="nucleotide sequence ID" value="XM_008713085.1"/>
</dbReference>
<dbReference type="InterPro" id="IPR046347">
    <property type="entry name" value="bZIP_sf"/>
</dbReference>
<dbReference type="InterPro" id="IPR004827">
    <property type="entry name" value="bZIP"/>
</dbReference>
<evidence type="ECO:0000259" key="2">
    <source>
        <dbReference type="PROSITE" id="PS00036"/>
    </source>
</evidence>
<evidence type="ECO:0000256" key="1">
    <source>
        <dbReference type="SAM" id="MobiDB-lite"/>
    </source>
</evidence>
<evidence type="ECO:0000313" key="3">
    <source>
        <dbReference type="EMBL" id="ETN46595.1"/>
    </source>
</evidence>
<dbReference type="EMBL" id="KB822711">
    <property type="protein sequence ID" value="ETN46595.1"/>
    <property type="molecule type" value="Genomic_DNA"/>
</dbReference>
<organism evidence="3 4">
    <name type="scientific">Cyphellophora europaea (strain CBS 101466)</name>
    <name type="common">Phialophora europaea</name>
    <dbReference type="NCBI Taxonomy" id="1220924"/>
    <lineage>
        <taxon>Eukaryota</taxon>
        <taxon>Fungi</taxon>
        <taxon>Dikarya</taxon>
        <taxon>Ascomycota</taxon>
        <taxon>Pezizomycotina</taxon>
        <taxon>Eurotiomycetes</taxon>
        <taxon>Chaetothyriomycetidae</taxon>
        <taxon>Chaetothyriales</taxon>
        <taxon>Cyphellophoraceae</taxon>
        <taxon>Cyphellophora</taxon>
    </lineage>
</organism>
<feature type="compositionally biased region" description="Polar residues" evidence="1">
    <location>
        <begin position="122"/>
        <end position="148"/>
    </location>
</feature>
<dbReference type="GeneID" id="19968120"/>
<proteinExistence type="predicted"/>
<accession>W2SD94</accession>
<dbReference type="SUPFAM" id="SSF57959">
    <property type="entry name" value="Leucine zipper domain"/>
    <property type="match status" value="1"/>
</dbReference>
<dbReference type="HOGENOM" id="CLU_063254_0_0_1"/>
<dbReference type="AlphaFoldDB" id="W2SD94"/>
<sequence>MAEFDTMYLPGSFASGDAFDFTAADFDVTAPGTVSPSDLMNNTGDSYVMSNPASTAFPSLNTPDSSYLESPALASSGLNTSPMDNGLLDSTLNFNELDSMAPLFPPGLDQFGQHMSDEKPIRNTSFTSVNSTRSASSNASPMVRQKSSPGRPPAPYPANVPHARKHSESAGISKKVPRKVLPEIDINSEDDRETAKRKKNTAAARKSRQRKADMSEAMEAEINRLRGIIFRMGGDPDAE</sequence>
<name>W2SD94_CYPE1</name>
<dbReference type="VEuPathDB" id="FungiDB:HMPREF1541_00781"/>
<dbReference type="STRING" id="1220924.W2SD94"/>
<evidence type="ECO:0000313" key="4">
    <source>
        <dbReference type="Proteomes" id="UP000030752"/>
    </source>
</evidence>
<feature type="domain" description="BZIP" evidence="2">
    <location>
        <begin position="196"/>
        <end position="210"/>
    </location>
</feature>
<dbReference type="PROSITE" id="PS00036">
    <property type="entry name" value="BZIP_BASIC"/>
    <property type="match status" value="1"/>
</dbReference>
<gene>
    <name evidence="3" type="ORF">HMPREF1541_00781</name>
</gene>
<dbReference type="eggNOG" id="KOG0837">
    <property type="taxonomic scope" value="Eukaryota"/>
</dbReference>
<feature type="compositionally biased region" description="Basic residues" evidence="1">
    <location>
        <begin position="195"/>
        <end position="209"/>
    </location>
</feature>